<dbReference type="Proteomes" id="UP001215231">
    <property type="component" value="Chromosome"/>
</dbReference>
<dbReference type="InterPro" id="IPR042245">
    <property type="entry name" value="Tgt2/MlaC_sf"/>
</dbReference>
<dbReference type="PANTHER" id="PTHR36573:SF1">
    <property type="entry name" value="INTERMEMBRANE PHOSPHOLIPID TRANSPORT SYSTEM BINDING PROTEIN MLAC"/>
    <property type="match status" value="1"/>
</dbReference>
<keyword evidence="1" id="KW-0812">Transmembrane</keyword>
<sequence>MKKRSYFVVDLVVIAFVILSLFISTIVIAAADTPENKVKQTFERIELSLATLKRTNAMTTANIRQVLREHLLPEIDSRFFTYKVLNKNLFKLSDELKGEYIQALSAQLINTYAHLLSKYNNEVIAVGKSQLSKSGKMAMVNITINGQEKSYKAVLKLIQSGEGGWYFFDIIIEGISLLQTKQNELNASFNRLGAAETLLHLKDINQKASTANH</sequence>
<evidence type="ECO:0000256" key="1">
    <source>
        <dbReference type="SAM" id="Phobius"/>
    </source>
</evidence>
<feature type="transmembrane region" description="Helical" evidence="1">
    <location>
        <begin position="7"/>
        <end position="31"/>
    </location>
</feature>
<evidence type="ECO:0000313" key="3">
    <source>
        <dbReference type="Proteomes" id="UP001215231"/>
    </source>
</evidence>
<proteinExistence type="predicted"/>
<dbReference type="InterPro" id="IPR008869">
    <property type="entry name" value="MlaC/ttg2D"/>
</dbReference>
<accession>A0ABY7V7Y2</accession>
<keyword evidence="3" id="KW-1185">Reference proteome</keyword>
<gene>
    <name evidence="2" type="ORF">H3N35_15315</name>
</gene>
<name>A0ABY7V7Y2_9GAMM</name>
<keyword evidence="1" id="KW-1133">Transmembrane helix</keyword>
<protein>
    <submittedName>
        <fullName evidence="2">ABC transporter substrate-binding protein</fullName>
    </submittedName>
</protein>
<dbReference type="EMBL" id="CP059693">
    <property type="protein sequence ID" value="WDE09691.1"/>
    <property type="molecule type" value="Genomic_DNA"/>
</dbReference>
<dbReference type="Gene3D" id="3.10.450.710">
    <property type="entry name" value="Tgt2/MlaC"/>
    <property type="match status" value="1"/>
</dbReference>
<dbReference type="PANTHER" id="PTHR36573">
    <property type="entry name" value="INTERMEMBRANE PHOSPHOLIPID TRANSPORT SYSTEM BINDING PROTEIN MLAC"/>
    <property type="match status" value="1"/>
</dbReference>
<keyword evidence="1" id="KW-0472">Membrane</keyword>
<dbReference type="RefSeq" id="WP_274049655.1">
    <property type="nucleotide sequence ID" value="NZ_CP059693.1"/>
</dbReference>
<evidence type="ECO:0000313" key="2">
    <source>
        <dbReference type="EMBL" id="WDE09691.1"/>
    </source>
</evidence>
<dbReference type="Pfam" id="PF05494">
    <property type="entry name" value="MlaC"/>
    <property type="match status" value="1"/>
</dbReference>
<organism evidence="2 3">
    <name type="scientific">Thalassomonas haliotis</name>
    <dbReference type="NCBI Taxonomy" id="485448"/>
    <lineage>
        <taxon>Bacteria</taxon>
        <taxon>Pseudomonadati</taxon>
        <taxon>Pseudomonadota</taxon>
        <taxon>Gammaproteobacteria</taxon>
        <taxon>Alteromonadales</taxon>
        <taxon>Colwelliaceae</taxon>
        <taxon>Thalassomonas</taxon>
    </lineage>
</organism>
<reference evidence="2 3" key="1">
    <citation type="journal article" date="2022" name="Mar. Drugs">
        <title>Bioassay-Guided Fractionation Leads to the Detection of Cholic Acid Generated by the Rare Thalassomonas sp.</title>
        <authorList>
            <person name="Pheiffer F."/>
            <person name="Schneider Y.K."/>
            <person name="Hansen E.H."/>
            <person name="Andersen J.H."/>
            <person name="Isaksson J."/>
            <person name="Busche T."/>
            <person name="R C."/>
            <person name="Kalinowski J."/>
            <person name="Zyl L.V."/>
            <person name="Trindade M."/>
        </authorList>
    </citation>
    <scope>NUCLEOTIDE SEQUENCE [LARGE SCALE GENOMIC DNA]</scope>
    <source>
        <strain evidence="2 3">A5K-61T</strain>
    </source>
</reference>